<evidence type="ECO:0000313" key="3">
    <source>
        <dbReference type="Proteomes" id="UP000654345"/>
    </source>
</evidence>
<dbReference type="PANTHER" id="PTHR48207">
    <property type="entry name" value="SUCCINATE--HYDROXYMETHYLGLUTARATE COA-TRANSFERASE"/>
    <property type="match status" value="1"/>
</dbReference>
<dbReference type="SUPFAM" id="SSF89796">
    <property type="entry name" value="CoA-transferase family III (CaiB/BaiF)"/>
    <property type="match status" value="1"/>
</dbReference>
<proteinExistence type="predicted"/>
<keyword evidence="1 2" id="KW-0808">Transferase</keyword>
<dbReference type="PANTHER" id="PTHR48207:SF3">
    <property type="entry name" value="SUCCINATE--HYDROXYMETHYLGLUTARATE COA-TRANSFERASE"/>
    <property type="match status" value="1"/>
</dbReference>
<dbReference type="Proteomes" id="UP000654345">
    <property type="component" value="Unassembled WGS sequence"/>
</dbReference>
<keyword evidence="3" id="KW-1185">Reference proteome</keyword>
<organism evidence="2 3">
    <name type="scientific">Ktedonobacter robiniae</name>
    <dbReference type="NCBI Taxonomy" id="2778365"/>
    <lineage>
        <taxon>Bacteria</taxon>
        <taxon>Bacillati</taxon>
        <taxon>Chloroflexota</taxon>
        <taxon>Ktedonobacteria</taxon>
        <taxon>Ktedonobacterales</taxon>
        <taxon>Ktedonobacteraceae</taxon>
        <taxon>Ktedonobacter</taxon>
    </lineage>
</organism>
<accession>A0ABQ3V1A9</accession>
<reference evidence="2 3" key="1">
    <citation type="journal article" date="2021" name="Int. J. Syst. Evol. Microbiol.">
        <title>Reticulibacter mediterranei gen. nov., sp. nov., within the new family Reticulibacteraceae fam. nov., and Ktedonospora formicarum gen. nov., sp. nov., Ktedonobacter robiniae sp. nov., Dictyobacter formicarum sp. nov. and Dictyobacter arantiisoli sp. nov., belonging to the class Ktedonobacteria.</title>
        <authorList>
            <person name="Yabe S."/>
            <person name="Zheng Y."/>
            <person name="Wang C.M."/>
            <person name="Sakai Y."/>
            <person name="Abe K."/>
            <person name="Yokota A."/>
            <person name="Donadio S."/>
            <person name="Cavaletti L."/>
            <person name="Monciardini P."/>
        </authorList>
    </citation>
    <scope>NUCLEOTIDE SEQUENCE [LARGE SCALE GENOMIC DNA]</scope>
    <source>
        <strain evidence="2 3">SOSP1-30</strain>
    </source>
</reference>
<dbReference type="InterPro" id="IPR023606">
    <property type="entry name" value="CoA-Trfase_III_dom_1_sf"/>
</dbReference>
<dbReference type="Gene3D" id="3.40.50.10540">
    <property type="entry name" value="Crotonobetainyl-coa:carnitine coa-transferase, domain 1"/>
    <property type="match status" value="1"/>
</dbReference>
<dbReference type="RefSeq" id="WP_201375169.1">
    <property type="nucleotide sequence ID" value="NZ_BNJG01000003.1"/>
</dbReference>
<gene>
    <name evidence="2" type="ORF">KSB_74060</name>
</gene>
<dbReference type="Gene3D" id="3.30.1540.10">
    <property type="entry name" value="formyl-coa transferase, domain 3"/>
    <property type="match status" value="1"/>
</dbReference>
<dbReference type="EMBL" id="BNJG01000003">
    <property type="protein sequence ID" value="GHO58931.1"/>
    <property type="molecule type" value="Genomic_DNA"/>
</dbReference>
<evidence type="ECO:0000313" key="2">
    <source>
        <dbReference type="EMBL" id="GHO58931.1"/>
    </source>
</evidence>
<dbReference type="InterPro" id="IPR050483">
    <property type="entry name" value="CoA-transferase_III_domain"/>
</dbReference>
<sequence length="387" mass="41808">MGVLSGIRVVDFTRVVAGPYCTMLLGDLGAEVIKIEQPGKGDDTRSWGPPFVGGESAYFLSVNRNKKSVCLDLNNEDDLKVVHRLVAESDVVIENFRSGVMERFGLGYEDWRERHPRLIYCSISGYGRSGPYKDRAGYDVIVSAMGGLMGITGTPEGEPVKTGVALTDVITGLNAFSAIQTALYHRERCGQGQRLDVSLLSAELAALINAASNYLIAGEVPQPQGSAHGSIVPYQAFRAADGYIVIGAANDKLFQKLCLALAHPEWAADERFRTNAERVKNREALISLIEDALQAESVATWEPLLAQAGIAVGPVNHMNQVFQDPQVIHSQQIVSLTHPTAGDVRLVGPAVNYSLTPAEITSPPPLLGEHTQKVMQLFDNPSAPGEF</sequence>
<dbReference type="InterPro" id="IPR044855">
    <property type="entry name" value="CoA-Trfase_III_dom3_sf"/>
</dbReference>
<dbReference type="GO" id="GO:0016740">
    <property type="term" value="F:transferase activity"/>
    <property type="evidence" value="ECO:0007669"/>
    <property type="project" value="UniProtKB-KW"/>
</dbReference>
<comment type="caution">
    <text evidence="2">The sequence shown here is derived from an EMBL/GenBank/DDBJ whole genome shotgun (WGS) entry which is preliminary data.</text>
</comment>
<evidence type="ECO:0000256" key="1">
    <source>
        <dbReference type="ARBA" id="ARBA00022679"/>
    </source>
</evidence>
<protein>
    <submittedName>
        <fullName evidence="2">CoA transferase</fullName>
    </submittedName>
</protein>
<dbReference type="InterPro" id="IPR003673">
    <property type="entry name" value="CoA-Trfase_fam_III"/>
</dbReference>
<name>A0ABQ3V1A9_9CHLR</name>
<dbReference type="Pfam" id="PF02515">
    <property type="entry name" value="CoA_transf_3"/>
    <property type="match status" value="1"/>
</dbReference>